<feature type="domain" description="RPW8" evidence="4">
    <location>
        <begin position="798"/>
        <end position="949"/>
    </location>
</feature>
<gene>
    <name evidence="5" type="ORF">NC653_018647</name>
</gene>
<keyword evidence="6" id="KW-1185">Reference proteome</keyword>
<dbReference type="PRINTS" id="PR00364">
    <property type="entry name" value="DISEASERSIST"/>
</dbReference>
<reference evidence="5" key="1">
    <citation type="journal article" date="2023" name="Mol. Ecol. Resour.">
        <title>Chromosome-level genome assembly of a triploid poplar Populus alba 'Berolinensis'.</title>
        <authorList>
            <person name="Chen S."/>
            <person name="Yu Y."/>
            <person name="Wang X."/>
            <person name="Wang S."/>
            <person name="Zhang T."/>
            <person name="Zhou Y."/>
            <person name="He R."/>
            <person name="Meng N."/>
            <person name="Wang Y."/>
            <person name="Liu W."/>
            <person name="Liu Z."/>
            <person name="Liu J."/>
            <person name="Guo Q."/>
            <person name="Huang H."/>
            <person name="Sederoff R.R."/>
            <person name="Wang G."/>
            <person name="Qu G."/>
            <person name="Chen S."/>
        </authorList>
    </citation>
    <scope>NUCLEOTIDE SEQUENCE</scope>
    <source>
        <strain evidence="5">SC-2020</strain>
    </source>
</reference>
<dbReference type="InterPro" id="IPR032675">
    <property type="entry name" value="LRR_dom_sf"/>
</dbReference>
<dbReference type="CDD" id="cd00009">
    <property type="entry name" value="AAA"/>
    <property type="match status" value="1"/>
</dbReference>
<dbReference type="InterPro" id="IPR003593">
    <property type="entry name" value="AAA+_ATPase"/>
</dbReference>
<keyword evidence="2" id="KW-0677">Repeat</keyword>
<evidence type="ECO:0000256" key="2">
    <source>
        <dbReference type="ARBA" id="ARBA00022737"/>
    </source>
</evidence>
<dbReference type="InterPro" id="IPR027417">
    <property type="entry name" value="P-loop_NTPase"/>
</dbReference>
<dbReference type="InterPro" id="IPR002182">
    <property type="entry name" value="NB-ARC"/>
</dbReference>
<dbReference type="Gene3D" id="3.40.50.300">
    <property type="entry name" value="P-loop containing nucleotide triphosphate hydrolases"/>
    <property type="match status" value="2"/>
</dbReference>
<dbReference type="InterPro" id="IPR036388">
    <property type="entry name" value="WH-like_DNA-bd_sf"/>
</dbReference>
<dbReference type="Gene3D" id="1.10.10.10">
    <property type="entry name" value="Winged helix-like DNA-binding domain superfamily/Winged helix DNA-binding domain"/>
    <property type="match status" value="3"/>
</dbReference>
<dbReference type="PROSITE" id="PS51153">
    <property type="entry name" value="RPW8"/>
    <property type="match status" value="2"/>
</dbReference>
<dbReference type="SMART" id="SM00382">
    <property type="entry name" value="AAA"/>
    <property type="match status" value="2"/>
</dbReference>
<dbReference type="EMBL" id="JAQIZT010000007">
    <property type="protein sequence ID" value="KAJ6990172.1"/>
    <property type="molecule type" value="Genomic_DNA"/>
</dbReference>
<dbReference type="Pfam" id="PF00931">
    <property type="entry name" value="NB-ARC"/>
    <property type="match status" value="1"/>
</dbReference>
<keyword evidence="3" id="KW-0611">Plant defense</keyword>
<accession>A0AAD6QGV9</accession>
<dbReference type="InterPro" id="IPR042197">
    <property type="entry name" value="Apaf_helical"/>
</dbReference>
<dbReference type="PANTHER" id="PTHR36766">
    <property type="entry name" value="PLANT BROAD-SPECTRUM MILDEW RESISTANCE PROTEIN RPW8"/>
    <property type="match status" value="1"/>
</dbReference>
<dbReference type="InterPro" id="IPR008808">
    <property type="entry name" value="Powdery_mildew-R_dom"/>
</dbReference>
<evidence type="ECO:0000256" key="3">
    <source>
        <dbReference type="ARBA" id="ARBA00022821"/>
    </source>
</evidence>
<feature type="domain" description="RPW8" evidence="4">
    <location>
        <begin position="3"/>
        <end position="154"/>
    </location>
</feature>
<sequence length="1606" mass="183313">MARQIAVSAVAGAGLEIIFGDFLKMVLKARKNNSQFEPSLKRLEEMLNDMTPNIKRIDSFNRELDQPEQLERLKGLVTKGNDLVSKCSKIHNYNYLKRPIYNKKLLKLEKDIRDHISNKFKSNILFVNVPKLRNLMIIVKMIFQHKEIESPDFRSEEDAANHLERLFQQIGPDPILLVLDDVWPVSESILDMLKFRIENYKILVTSRYEFRSFGSTYKLKTLNPADAMTLFQKLALPRDQLSYAPDHHILEEMVKWCRGFPLVISVVGKSLCRKSAAEWRKRHRECSKAVSILSDYDKILDCLQSSVEAFNDDVVAKECFMDLGSFPEDQRIPATTLIDMWAELYNLDEDNAIANLHELSDRNLIEVVVTRKDANEDDGSYNEHFVTQHDLLRELAIRESNSRSIEHRKRVLLEIIENKIPEWLMEQDQLSIRAKLLSISTAVSSGVRQLNDQIGKLSMTLSNGAGVCSPPLLKVDPVGLEIPLSEMRIKLLNDETSQHIVLSAPGGCGKTTLATALCQHGDIGPDPILLVLDDVWPVSESILDMLKFRIENFKILVTSRYEFQSFGSTYKLKTLNPADAMTLFQKLALPRDQQSYAPDQEILEEMVKYCRGFPLVISVVGKSLRRKSAAEWRKRLRKCSKAVSILSDYDKILDCLQSSVEALDDNVAAKECFMDLGSFPEDQRIPATTLIDMWAELYNLDEDDAIANLHKLSEMNLIEILVTRKDANEDDGSYNEHFVTQHDLLRELAIRESNSGSIEHRKRVLLEIIENKIPEWLMEQDQLSIRAKLLSISTETVNMAAELLGGNAIGAVFGGLVKVIENVTKKALVFKTKLKQIQETLESNSPILNEIKQLDERLDRRNEQIEKIMEVIRNGETLVLECSKIRWYHCWRRPKYTDKLIELERSINQFFQTVMPAQIARGNREILVEVRSRKGPGSNGTIDGLNVSCAVPESLVNPVGLQVAMGELKMKLFKDGVSIVVLSAPPGCGKTTLARLLCHDKEVEEKFKDNIFYVTVSKNTNMEGIVRALFHHKGQKPPSDFRSDEDVVYRLEQFLNSMGPSPILLVLDDVWPESESFLEKFMFQIKDYKILVTSRSVFRRFGSTYELKPLKYEDSLTLFRSSAFLPHQSQDIPDNNVVSKIVKGCKGFPLALKVVGRSLRGEPEEIWKTRAMELSKVGSIFEYSDLRNSLQKSLDALDNKVILKECFIDLCSFPEDQRIPVNALVDMWMELYNLDEEAYAVAKLQELCNRNLVDLVVTGNVASGCYNQQFAMQHDLLRELAICQGDSESIERRKRLILEISANNVPAWWMEQKQPTISCRLLSISTDEKFSSSWCFIQAPEVEVLVLNVRSKNHTLPEFIKKMEKLKVLMVKNYGFFPTELNNFLLLGSATNLKRIRLEHVSIPPFAFTSVKLEILQKLTLYMCNISQAFSTSTILLSEALPNIMEINIEYSNDLIQLPVEICLLTKLKKLSIINCHKLVALPKEIGKLVNLEDLRLGSCIELLELPNTIGGLCNLSVLDISECLEIERLPEEIGELQNLRQLLMMGCSSNCELPQSIVNLEHLEEVVCDEEAAILWKPIMFVCENLRVKVQKEEVNLNWLYNHRL</sequence>
<dbReference type="Proteomes" id="UP001164929">
    <property type="component" value="Chromosome 7"/>
</dbReference>
<proteinExistence type="inferred from homology"/>
<name>A0AAD6QGV9_9ROSI</name>
<dbReference type="GO" id="GO:0043531">
    <property type="term" value="F:ADP binding"/>
    <property type="evidence" value="ECO:0007669"/>
    <property type="project" value="InterPro"/>
</dbReference>
<comment type="similarity">
    <text evidence="1">Belongs to the disease resistance NB-LRR family.</text>
</comment>
<dbReference type="GO" id="GO:0006952">
    <property type="term" value="P:defense response"/>
    <property type="evidence" value="ECO:0007669"/>
    <property type="project" value="UniProtKB-KW"/>
</dbReference>
<dbReference type="Gene3D" id="1.10.8.430">
    <property type="entry name" value="Helical domain of apoptotic protease-activating factors"/>
    <property type="match status" value="2"/>
</dbReference>
<evidence type="ECO:0000259" key="4">
    <source>
        <dbReference type="PROSITE" id="PS51153"/>
    </source>
</evidence>
<organism evidence="5 6">
    <name type="scientific">Populus alba x Populus x berolinensis</name>
    <dbReference type="NCBI Taxonomy" id="444605"/>
    <lineage>
        <taxon>Eukaryota</taxon>
        <taxon>Viridiplantae</taxon>
        <taxon>Streptophyta</taxon>
        <taxon>Embryophyta</taxon>
        <taxon>Tracheophyta</taxon>
        <taxon>Spermatophyta</taxon>
        <taxon>Magnoliopsida</taxon>
        <taxon>eudicotyledons</taxon>
        <taxon>Gunneridae</taxon>
        <taxon>Pentapetalae</taxon>
        <taxon>rosids</taxon>
        <taxon>fabids</taxon>
        <taxon>Malpighiales</taxon>
        <taxon>Salicaceae</taxon>
        <taxon>Saliceae</taxon>
        <taxon>Populus</taxon>
    </lineage>
</organism>
<evidence type="ECO:0000313" key="5">
    <source>
        <dbReference type="EMBL" id="KAJ6990172.1"/>
    </source>
</evidence>
<dbReference type="PANTHER" id="PTHR36766:SF3">
    <property type="entry name" value="RPW8 DOMAIN-CONTAINING PROTEIN"/>
    <property type="match status" value="1"/>
</dbReference>
<dbReference type="Gene3D" id="3.80.10.10">
    <property type="entry name" value="Ribonuclease Inhibitor"/>
    <property type="match status" value="1"/>
</dbReference>
<dbReference type="SUPFAM" id="SSF52047">
    <property type="entry name" value="RNI-like"/>
    <property type="match status" value="1"/>
</dbReference>
<protein>
    <recommendedName>
        <fullName evidence="4">RPW8 domain-containing protein</fullName>
    </recommendedName>
</protein>
<evidence type="ECO:0000256" key="1">
    <source>
        <dbReference type="ARBA" id="ARBA00008894"/>
    </source>
</evidence>
<comment type="caution">
    <text evidence="5">The sequence shown here is derived from an EMBL/GenBank/DDBJ whole genome shotgun (WGS) entry which is preliminary data.</text>
</comment>
<dbReference type="SUPFAM" id="SSF52540">
    <property type="entry name" value="P-loop containing nucleoside triphosphate hydrolases"/>
    <property type="match status" value="3"/>
</dbReference>
<dbReference type="Pfam" id="PF05659">
    <property type="entry name" value="RPW8"/>
    <property type="match status" value="2"/>
</dbReference>
<evidence type="ECO:0000313" key="6">
    <source>
        <dbReference type="Proteomes" id="UP001164929"/>
    </source>
</evidence>